<sequence length="261" mass="29384">MLDPSALRHFNPLFITPCYSGQVTSGYATSMLTLTNELWRLGVQGSMRIKSGESLVTRARNEAVAHFLAQKQHTHLFWIDADIGFTPDQALRLLLADRDVVTGVYPRKRIDWTGEIPAGLTQEQFLTRALRYPVNSSDGARMTVDDDGFIEVDEAPTGFMCIRRSVLETMIARMPDLQYVPDAPPDSPLHGYCYRFFDVMVERETGRYLSEDYAFCRRWRDLGGKVYVDARSKLAHHGSFTYRGDFGAAFAQDPARAVGGA</sequence>
<dbReference type="EMBL" id="FCOI02000010">
    <property type="protein sequence ID" value="SAK64349.1"/>
    <property type="molecule type" value="Genomic_DNA"/>
</dbReference>
<dbReference type="Proteomes" id="UP000054624">
    <property type="component" value="Unassembled WGS sequence"/>
</dbReference>
<dbReference type="RefSeq" id="WP_061161308.1">
    <property type="nucleotide sequence ID" value="NZ_FCOI02000010.1"/>
</dbReference>
<evidence type="ECO:0000313" key="1">
    <source>
        <dbReference type="EMBL" id="SAK64349.1"/>
    </source>
</evidence>
<reference evidence="2" key="1">
    <citation type="submission" date="2016-01" db="EMBL/GenBank/DDBJ databases">
        <authorList>
            <person name="Peeters Charlotte."/>
        </authorList>
    </citation>
    <scope>NUCLEOTIDE SEQUENCE [LARGE SCALE GENOMIC DNA]</scope>
</reference>
<dbReference type="Gene3D" id="3.90.550.40">
    <property type="match status" value="1"/>
</dbReference>
<accession>A0A158B302</accession>
<keyword evidence="2" id="KW-1185">Reference proteome</keyword>
<dbReference type="OrthoDB" id="6679586at2"/>
<dbReference type="SUPFAM" id="SSF53448">
    <property type="entry name" value="Nucleotide-diphospho-sugar transferases"/>
    <property type="match status" value="1"/>
</dbReference>
<gene>
    <name evidence="1" type="ORF">AWB76_03505</name>
</gene>
<name>A0A158B302_9BURK</name>
<dbReference type="InterPro" id="IPR029044">
    <property type="entry name" value="Nucleotide-diphossugar_trans"/>
</dbReference>
<dbReference type="STRING" id="1777137.AWB76_03505"/>
<evidence type="ECO:0008006" key="3">
    <source>
        <dbReference type="Google" id="ProtNLM"/>
    </source>
</evidence>
<proteinExistence type="predicted"/>
<organism evidence="1 2">
    <name type="scientific">Caballeronia temeraria</name>
    <dbReference type="NCBI Taxonomy" id="1777137"/>
    <lineage>
        <taxon>Bacteria</taxon>
        <taxon>Pseudomonadati</taxon>
        <taxon>Pseudomonadota</taxon>
        <taxon>Betaproteobacteria</taxon>
        <taxon>Burkholderiales</taxon>
        <taxon>Burkholderiaceae</taxon>
        <taxon>Caballeronia</taxon>
    </lineage>
</organism>
<evidence type="ECO:0000313" key="2">
    <source>
        <dbReference type="Proteomes" id="UP000054624"/>
    </source>
</evidence>
<protein>
    <recommendedName>
        <fullName evidence="3">Glycosyltransferase</fullName>
    </recommendedName>
</protein>
<dbReference type="AlphaFoldDB" id="A0A158B302"/>